<name>A0A1T1ANL9_RHOFE</name>
<protein>
    <recommendedName>
        <fullName evidence="3">Transposase</fullName>
    </recommendedName>
</protein>
<proteinExistence type="predicted"/>
<comment type="caution">
    <text evidence="1">The sequence shown here is derived from an EMBL/GenBank/DDBJ whole genome shotgun (WGS) entry which is preliminary data.</text>
</comment>
<evidence type="ECO:0000313" key="1">
    <source>
        <dbReference type="EMBL" id="OOV05722.1"/>
    </source>
</evidence>
<sequence>MSSSGVYHVQTVNSYHERLKTTLNRVRRGVATKYMPNYLAWTRLDEWYKGDLKPEYFVISALGRQLINT</sequence>
<dbReference type="EMBL" id="MTJN01000002">
    <property type="protein sequence ID" value="OOV05722.1"/>
    <property type="molecule type" value="Genomic_DNA"/>
</dbReference>
<evidence type="ECO:0008006" key="3">
    <source>
        <dbReference type="Google" id="ProtNLM"/>
    </source>
</evidence>
<evidence type="ECO:0000313" key="2">
    <source>
        <dbReference type="Proteomes" id="UP000190750"/>
    </source>
</evidence>
<keyword evidence="2" id="KW-1185">Reference proteome</keyword>
<organism evidence="1 2">
    <name type="scientific">Rhodoferax fermentans</name>
    <dbReference type="NCBI Taxonomy" id="28066"/>
    <lineage>
        <taxon>Bacteria</taxon>
        <taxon>Pseudomonadati</taxon>
        <taxon>Pseudomonadota</taxon>
        <taxon>Betaproteobacteria</taxon>
        <taxon>Burkholderiales</taxon>
        <taxon>Comamonadaceae</taxon>
        <taxon>Rhodoferax</taxon>
    </lineage>
</organism>
<dbReference type="AlphaFoldDB" id="A0A1T1ANL9"/>
<reference evidence="1 2" key="1">
    <citation type="submission" date="2017-01" db="EMBL/GenBank/DDBJ databases">
        <title>Genome sequencing of Rhodoferax fermentans JCM 7819.</title>
        <authorList>
            <person name="Kim Y.J."/>
            <person name="Farh M.E.-A."/>
            <person name="Yang D.-C."/>
        </authorList>
    </citation>
    <scope>NUCLEOTIDE SEQUENCE [LARGE SCALE GENOMIC DNA]</scope>
    <source>
        <strain evidence="1 2">JCM 7819</strain>
    </source>
</reference>
<accession>A0A1T1ANL9</accession>
<gene>
    <name evidence="1" type="ORF">RF819_02505</name>
</gene>
<dbReference type="Proteomes" id="UP000190750">
    <property type="component" value="Unassembled WGS sequence"/>
</dbReference>
<dbReference type="STRING" id="28066.RF819_02505"/>